<feature type="transmembrane region" description="Helical" evidence="7">
    <location>
        <begin position="376"/>
        <end position="394"/>
    </location>
</feature>
<organism evidence="9 10">
    <name type="scientific">Pyrinomonas methylaliphatogenes</name>
    <dbReference type="NCBI Taxonomy" id="454194"/>
    <lineage>
        <taxon>Bacteria</taxon>
        <taxon>Pseudomonadati</taxon>
        <taxon>Acidobacteriota</taxon>
        <taxon>Blastocatellia</taxon>
        <taxon>Blastocatellales</taxon>
        <taxon>Pyrinomonadaceae</taxon>
        <taxon>Pyrinomonas</taxon>
    </lineage>
</organism>
<feature type="domain" description="Major facilitator superfamily (MFS) profile" evidence="8">
    <location>
        <begin position="21"/>
        <end position="517"/>
    </location>
</feature>
<feature type="transmembrane region" description="Helical" evidence="7">
    <location>
        <begin position="343"/>
        <end position="364"/>
    </location>
</feature>
<keyword evidence="10" id="KW-1185">Reference proteome</keyword>
<feature type="transmembrane region" description="Helical" evidence="7">
    <location>
        <begin position="175"/>
        <end position="195"/>
    </location>
</feature>
<keyword evidence="6 7" id="KW-0472">Membrane</keyword>
<reference evidence="9 10" key="1">
    <citation type="submission" date="2013-12" db="EMBL/GenBank/DDBJ databases">
        <authorList>
            <person name="Stott M."/>
        </authorList>
    </citation>
    <scope>NUCLEOTIDE SEQUENCE [LARGE SCALE GENOMIC DNA]</scope>
    <source>
        <strain evidence="9 10">K22</strain>
    </source>
</reference>
<dbReference type="PRINTS" id="PR01036">
    <property type="entry name" value="TCRTETB"/>
</dbReference>
<dbReference type="InterPro" id="IPR004638">
    <property type="entry name" value="EmrB-like"/>
</dbReference>
<dbReference type="Proteomes" id="UP000031518">
    <property type="component" value="Unassembled WGS sequence"/>
</dbReference>
<sequence>MSEDLRNDWAAWRPSYSPWLIAFSVMLATFMEVLDTSVANVSLPHIAGSLAATPEEATWVLTSYLVSNAIILPATGWLSSFFGRKRFLIVCIIIFTLASALCGMATSLGMIIVARILQGVGGGALQPIAQAVLLESFPQEQRGAAMAVFGLGVVTAPIIGPTLGGWITDNYSWRWIFYINLPVGALAILMTSLFVEDPPYVKAQRAPKIDYIGFGLMAVGLGALQIVLDKGQQEDWFESAFIVRLSLLALFALAAFVIWELTTDHPIVDLRVFANRNFAVGTALITSVGIVLFGTIALLPLFLQTLLGYPAVESGLTVSPRGFGSIASMIIVGRLIGKVDGRWLIMFGFAVLAYATYMFAGLNLEIASGNVTWPNIISGFAMGFIFVPMTTLSISTLPNEQIGNATGVYNLMRNLGGSIGIALVTTFLARGAQMHQAIMVAHLTPYDPIYQERLRQMTNALAAHGNPATAPQQAYGAIYGTLLKQASLMSYIDNFRFLAFLCLLCIPAALLFKRTRARRGAVAVH</sequence>
<dbReference type="InterPro" id="IPR011701">
    <property type="entry name" value="MFS"/>
</dbReference>
<evidence type="ECO:0000256" key="7">
    <source>
        <dbReference type="SAM" id="Phobius"/>
    </source>
</evidence>
<dbReference type="SUPFAM" id="SSF103473">
    <property type="entry name" value="MFS general substrate transporter"/>
    <property type="match status" value="1"/>
</dbReference>
<dbReference type="NCBIfam" id="TIGR00711">
    <property type="entry name" value="efflux_EmrB"/>
    <property type="match status" value="1"/>
</dbReference>
<keyword evidence="5 7" id="KW-1133">Transmembrane helix</keyword>
<evidence type="ECO:0000313" key="10">
    <source>
        <dbReference type="Proteomes" id="UP000031518"/>
    </source>
</evidence>
<feature type="transmembrane region" description="Helical" evidence="7">
    <location>
        <begin position="240"/>
        <end position="259"/>
    </location>
</feature>
<dbReference type="InterPro" id="IPR036259">
    <property type="entry name" value="MFS_trans_sf"/>
</dbReference>
<dbReference type="PANTHER" id="PTHR23501:SF174">
    <property type="entry name" value="MULTIDRUG EXPORT PROTEIN EMRB-RELATED"/>
    <property type="match status" value="1"/>
</dbReference>
<protein>
    <submittedName>
        <fullName evidence="9">Drug resistance transporter, EmrB/QacA subfamily</fullName>
    </submittedName>
</protein>
<evidence type="ECO:0000259" key="8">
    <source>
        <dbReference type="PROSITE" id="PS50850"/>
    </source>
</evidence>
<dbReference type="AlphaFoldDB" id="A0A0B6WXL6"/>
<dbReference type="CDD" id="cd17503">
    <property type="entry name" value="MFS_LmrB_MDR_like"/>
    <property type="match status" value="1"/>
</dbReference>
<feature type="transmembrane region" description="Helical" evidence="7">
    <location>
        <begin position="279"/>
        <end position="303"/>
    </location>
</feature>
<keyword evidence="2" id="KW-0813">Transport</keyword>
<evidence type="ECO:0000256" key="5">
    <source>
        <dbReference type="ARBA" id="ARBA00022989"/>
    </source>
</evidence>
<dbReference type="Pfam" id="PF07690">
    <property type="entry name" value="MFS_1"/>
    <property type="match status" value="1"/>
</dbReference>
<dbReference type="EMBL" id="CBXV010000005">
    <property type="protein sequence ID" value="CDM65472.1"/>
    <property type="molecule type" value="Genomic_DNA"/>
</dbReference>
<feature type="transmembrane region" description="Helical" evidence="7">
    <location>
        <begin position="211"/>
        <end position="228"/>
    </location>
</feature>
<comment type="subcellular location">
    <subcellularLocation>
        <location evidence="1">Cell membrane</location>
        <topology evidence="1">Multi-pass membrane protein</topology>
    </subcellularLocation>
</comment>
<dbReference type="GO" id="GO:0022857">
    <property type="term" value="F:transmembrane transporter activity"/>
    <property type="evidence" value="ECO:0007669"/>
    <property type="project" value="InterPro"/>
</dbReference>
<dbReference type="RefSeq" id="WP_041975796.1">
    <property type="nucleotide sequence ID" value="NZ_CBXV010000005.1"/>
</dbReference>
<dbReference type="STRING" id="454194.PYK22_01473"/>
<keyword evidence="4 7" id="KW-0812">Transmembrane</keyword>
<dbReference type="InterPro" id="IPR020846">
    <property type="entry name" value="MFS_dom"/>
</dbReference>
<dbReference type="PROSITE" id="PS50850">
    <property type="entry name" value="MFS"/>
    <property type="match status" value="1"/>
</dbReference>
<reference evidence="9 10" key="2">
    <citation type="submission" date="2015-01" db="EMBL/GenBank/DDBJ databases">
        <title>Complete genome sequence of Pyrinomonas methylaliphatogenes type strain K22T.</title>
        <authorList>
            <person name="Lee K.C.Y."/>
            <person name="Power J.F."/>
            <person name="Dunfield P.F."/>
            <person name="Morgan X.C."/>
            <person name="Huttenhower C."/>
            <person name="Stott M.B."/>
        </authorList>
    </citation>
    <scope>NUCLEOTIDE SEQUENCE [LARGE SCALE GENOMIC DNA]</scope>
    <source>
        <strain evidence="9 10">K22</strain>
    </source>
</reference>
<evidence type="ECO:0000256" key="6">
    <source>
        <dbReference type="ARBA" id="ARBA00023136"/>
    </source>
</evidence>
<evidence type="ECO:0000256" key="1">
    <source>
        <dbReference type="ARBA" id="ARBA00004651"/>
    </source>
</evidence>
<keyword evidence="3" id="KW-1003">Cell membrane</keyword>
<feature type="transmembrane region" description="Helical" evidence="7">
    <location>
        <begin position="143"/>
        <end position="163"/>
    </location>
</feature>
<name>A0A0B6WXL6_9BACT</name>
<feature type="transmembrane region" description="Helical" evidence="7">
    <location>
        <begin position="87"/>
        <end position="117"/>
    </location>
</feature>
<dbReference type="OrthoDB" id="102502at2"/>
<accession>A0A0B6WXL6</accession>
<dbReference type="GO" id="GO:0005886">
    <property type="term" value="C:plasma membrane"/>
    <property type="evidence" value="ECO:0007669"/>
    <property type="project" value="UniProtKB-SubCell"/>
</dbReference>
<evidence type="ECO:0000313" key="9">
    <source>
        <dbReference type="EMBL" id="CDM65472.1"/>
    </source>
</evidence>
<evidence type="ECO:0000256" key="3">
    <source>
        <dbReference type="ARBA" id="ARBA00022475"/>
    </source>
</evidence>
<gene>
    <name evidence="9" type="ORF">PYK22_01473</name>
</gene>
<feature type="transmembrane region" description="Helical" evidence="7">
    <location>
        <begin position="59"/>
        <end position="80"/>
    </location>
</feature>
<proteinExistence type="predicted"/>
<feature type="transmembrane region" description="Helical" evidence="7">
    <location>
        <begin position="495"/>
        <end position="512"/>
    </location>
</feature>
<evidence type="ECO:0000256" key="4">
    <source>
        <dbReference type="ARBA" id="ARBA00022692"/>
    </source>
</evidence>
<evidence type="ECO:0000256" key="2">
    <source>
        <dbReference type="ARBA" id="ARBA00022448"/>
    </source>
</evidence>
<feature type="transmembrane region" description="Helical" evidence="7">
    <location>
        <begin position="20"/>
        <end position="39"/>
    </location>
</feature>
<dbReference type="PANTHER" id="PTHR23501">
    <property type="entry name" value="MAJOR FACILITATOR SUPERFAMILY"/>
    <property type="match status" value="1"/>
</dbReference>
<dbReference type="Gene3D" id="1.20.1720.10">
    <property type="entry name" value="Multidrug resistance protein D"/>
    <property type="match status" value="1"/>
</dbReference>
<dbReference type="Gene3D" id="1.20.1250.20">
    <property type="entry name" value="MFS general substrate transporter like domains"/>
    <property type="match status" value="1"/>
</dbReference>